<dbReference type="EMBL" id="CM010636">
    <property type="protein sequence ID" value="RID45182.1"/>
    <property type="molecule type" value="Genomic_DNA"/>
</dbReference>
<dbReference type="Proteomes" id="UP000264353">
    <property type="component" value="Chromosome A9"/>
</dbReference>
<evidence type="ECO:0000313" key="3">
    <source>
        <dbReference type="Proteomes" id="UP000264353"/>
    </source>
</evidence>
<protein>
    <submittedName>
        <fullName evidence="2">Uncharacterized protein</fullName>
    </submittedName>
</protein>
<sequence length="142" mass="16782">MRSREAVHVINKISQLRSFKSPRHTRRRKFVRFHETNHHRSHLAAAESVSGASVPTVFEVRISAVLPRHGLREDPLREESLSRSRRRHHRRGDREFRRYRVRSQPAQPSPSGKKVQENEREFFLGKMWKKTESFPISPSPTL</sequence>
<evidence type="ECO:0000256" key="1">
    <source>
        <dbReference type="SAM" id="MobiDB-lite"/>
    </source>
</evidence>
<gene>
    <name evidence="2" type="ORF">BRARA_I01927</name>
</gene>
<accession>A0A397XV04</accession>
<name>A0A397XV04_BRACM</name>
<reference evidence="2 3" key="1">
    <citation type="submission" date="2018-06" db="EMBL/GenBank/DDBJ databases">
        <title>WGS assembly of Brassica rapa FPsc.</title>
        <authorList>
            <person name="Bowman J."/>
            <person name="Kohchi T."/>
            <person name="Yamato K."/>
            <person name="Jenkins J."/>
            <person name="Shu S."/>
            <person name="Ishizaki K."/>
            <person name="Yamaoka S."/>
            <person name="Nishihama R."/>
            <person name="Nakamura Y."/>
            <person name="Berger F."/>
            <person name="Adam C."/>
            <person name="Aki S."/>
            <person name="Althoff F."/>
            <person name="Araki T."/>
            <person name="Arteaga-Vazquez M."/>
            <person name="Balasubrmanian S."/>
            <person name="Bauer D."/>
            <person name="Boehm C."/>
            <person name="Briginshaw L."/>
            <person name="Caballero-Perez J."/>
            <person name="Catarino B."/>
            <person name="Chen F."/>
            <person name="Chiyoda S."/>
            <person name="Chovatia M."/>
            <person name="Davies K."/>
            <person name="Delmans M."/>
            <person name="Demura T."/>
            <person name="Dierschke T."/>
            <person name="Dolan L."/>
            <person name="Dorantes-Acosta A."/>
            <person name="Eklund D."/>
            <person name="Florent S."/>
            <person name="Flores-Sandoval E."/>
            <person name="Fujiyama A."/>
            <person name="Fukuzawa H."/>
            <person name="Galik B."/>
            <person name="Grimanelli D."/>
            <person name="Grimwood J."/>
            <person name="Grossniklaus U."/>
            <person name="Hamada T."/>
            <person name="Haseloff J."/>
            <person name="Hetherington A."/>
            <person name="Higo A."/>
            <person name="Hirakawa Y."/>
            <person name="Hundley H."/>
            <person name="Ikeda Y."/>
            <person name="Inoue K."/>
            <person name="Inoue S."/>
            <person name="Ishida S."/>
            <person name="Jia Q."/>
            <person name="Kakita M."/>
            <person name="Kanazawa T."/>
            <person name="Kawai Y."/>
            <person name="Kawashima T."/>
            <person name="Kennedy M."/>
            <person name="Kinose K."/>
            <person name="Kinoshita T."/>
            <person name="Kohara Y."/>
            <person name="Koide E."/>
            <person name="Komatsu K."/>
            <person name="Kopischke S."/>
            <person name="Kubo M."/>
            <person name="Kyozuka J."/>
            <person name="Lagercrantz U."/>
            <person name="Lin S."/>
            <person name="Lindquist E."/>
            <person name="Lipzen A."/>
            <person name="Lu C."/>
            <person name="Luna E."/>
            <person name="Martienssen R."/>
            <person name="Minamino N."/>
            <person name="Mizutani M."/>
            <person name="Mizutani M."/>
            <person name="Mochizuki N."/>
            <person name="Monte I."/>
            <person name="Mosher R."/>
            <person name="Nagasaki H."/>
            <person name="Nakagami H."/>
            <person name="Naramoto S."/>
            <person name="Nishitani K."/>
            <person name="Ohtani M."/>
            <person name="Okamoto T."/>
            <person name="Okumura M."/>
            <person name="Phillips J."/>
            <person name="Pollak B."/>
            <person name="Reinders A."/>
            <person name="Roevekamp M."/>
            <person name="Sano R."/>
            <person name="Sawa S."/>
            <person name="Schmid M."/>
            <person name="Shirakawa M."/>
            <person name="Solano R."/>
            <person name="Spunde A."/>
            <person name="Suetsugu N."/>
            <person name="Sugano S."/>
            <person name="Sugiyama A."/>
            <person name="Sun R."/>
            <person name="Suzuki Y."/>
            <person name="Takenaka M."/>
            <person name="Takezawa D."/>
            <person name="Tomogane H."/>
            <person name="Tsuzuki M."/>
            <person name="Ueda T."/>
            <person name="Umeda M."/>
            <person name="Ward J."/>
            <person name="Watanabe Y."/>
            <person name="Yazaki K."/>
            <person name="Yokoyama R."/>
            <person name="Yoshitake Y."/>
            <person name="Yotsui I."/>
            <person name="Zachgo S."/>
            <person name="Schmutz J."/>
        </authorList>
    </citation>
    <scope>NUCLEOTIDE SEQUENCE [LARGE SCALE GENOMIC DNA]</scope>
    <source>
        <strain evidence="3">cv. B-3</strain>
    </source>
</reference>
<evidence type="ECO:0000313" key="2">
    <source>
        <dbReference type="EMBL" id="RID45182.1"/>
    </source>
</evidence>
<dbReference type="AlphaFoldDB" id="A0A397XV04"/>
<proteinExistence type="predicted"/>
<organism evidence="2 3">
    <name type="scientific">Brassica campestris</name>
    <name type="common">Field mustard</name>
    <dbReference type="NCBI Taxonomy" id="3711"/>
    <lineage>
        <taxon>Eukaryota</taxon>
        <taxon>Viridiplantae</taxon>
        <taxon>Streptophyta</taxon>
        <taxon>Embryophyta</taxon>
        <taxon>Tracheophyta</taxon>
        <taxon>Spermatophyta</taxon>
        <taxon>Magnoliopsida</taxon>
        <taxon>eudicotyledons</taxon>
        <taxon>Gunneridae</taxon>
        <taxon>Pentapetalae</taxon>
        <taxon>rosids</taxon>
        <taxon>malvids</taxon>
        <taxon>Brassicales</taxon>
        <taxon>Brassicaceae</taxon>
        <taxon>Brassiceae</taxon>
        <taxon>Brassica</taxon>
    </lineage>
</organism>
<feature type="compositionally biased region" description="Basic and acidic residues" evidence="1">
    <location>
        <begin position="70"/>
        <end position="82"/>
    </location>
</feature>
<feature type="region of interest" description="Disordered" evidence="1">
    <location>
        <begin position="69"/>
        <end position="120"/>
    </location>
</feature>